<evidence type="ECO:0000256" key="1">
    <source>
        <dbReference type="ARBA" id="ARBA00004613"/>
    </source>
</evidence>
<evidence type="ECO:0000256" key="3">
    <source>
        <dbReference type="ARBA" id="ARBA00022525"/>
    </source>
</evidence>
<comment type="caution">
    <text evidence="10">The sequence shown here is derived from an EMBL/GenBank/DDBJ whole genome shotgun (WGS) entry which is preliminary data.</text>
</comment>
<proteinExistence type="inferred from homology"/>
<keyword evidence="5 9" id="KW-0378">Hydrolase</keyword>
<dbReference type="EMBL" id="JAZHXJ010000125">
    <property type="protein sequence ID" value="KAL1873113.1"/>
    <property type="molecule type" value="Genomic_DNA"/>
</dbReference>
<reference evidence="10 11" key="1">
    <citation type="journal article" date="2024" name="Commun. Biol.">
        <title>Comparative genomic analysis of thermophilic fungi reveals convergent evolutionary adaptations and gene losses.</title>
        <authorList>
            <person name="Steindorff A.S."/>
            <person name="Aguilar-Pontes M.V."/>
            <person name="Robinson A.J."/>
            <person name="Andreopoulos B."/>
            <person name="LaButti K."/>
            <person name="Kuo A."/>
            <person name="Mondo S."/>
            <person name="Riley R."/>
            <person name="Otillar R."/>
            <person name="Haridas S."/>
            <person name="Lipzen A."/>
            <person name="Grimwood J."/>
            <person name="Schmutz J."/>
            <person name="Clum A."/>
            <person name="Reid I.D."/>
            <person name="Moisan M.C."/>
            <person name="Butler G."/>
            <person name="Nguyen T.T.M."/>
            <person name="Dewar K."/>
            <person name="Conant G."/>
            <person name="Drula E."/>
            <person name="Henrissat B."/>
            <person name="Hansel C."/>
            <person name="Singer S."/>
            <person name="Hutchinson M.I."/>
            <person name="de Vries R.P."/>
            <person name="Natvig D.O."/>
            <person name="Powell A.J."/>
            <person name="Tsang A."/>
            <person name="Grigoriev I.V."/>
        </authorList>
    </citation>
    <scope>NUCLEOTIDE SEQUENCE [LARGE SCALE GENOMIC DNA]</scope>
    <source>
        <strain evidence="10 11">ATCC 24622</strain>
    </source>
</reference>
<evidence type="ECO:0000256" key="9">
    <source>
        <dbReference type="RuleBase" id="RU367147"/>
    </source>
</evidence>
<evidence type="ECO:0000256" key="4">
    <source>
        <dbReference type="ARBA" id="ARBA00022729"/>
    </source>
</evidence>
<evidence type="ECO:0000256" key="7">
    <source>
        <dbReference type="ARBA" id="ARBA00023277"/>
    </source>
</evidence>
<keyword evidence="2 9" id="KW-0719">Serine esterase</keyword>
<dbReference type="EC" id="3.1.1.-" evidence="9"/>
<evidence type="ECO:0000313" key="10">
    <source>
        <dbReference type="EMBL" id="KAL1873113.1"/>
    </source>
</evidence>
<keyword evidence="3 9" id="KW-0964">Secreted</keyword>
<comment type="similarity">
    <text evidence="9">Belongs to the carbohydrate esterase 1 (CE1) family.</text>
</comment>
<dbReference type="SUPFAM" id="SSF53474">
    <property type="entry name" value="alpha/beta-Hydrolases"/>
    <property type="match status" value="2"/>
</dbReference>
<dbReference type="Gene3D" id="3.40.50.1820">
    <property type="entry name" value="alpha/beta hydrolase"/>
    <property type="match status" value="1"/>
</dbReference>
<organism evidence="10 11">
    <name type="scientific">Phialemonium thermophilum</name>
    <dbReference type="NCBI Taxonomy" id="223376"/>
    <lineage>
        <taxon>Eukaryota</taxon>
        <taxon>Fungi</taxon>
        <taxon>Dikarya</taxon>
        <taxon>Ascomycota</taxon>
        <taxon>Pezizomycotina</taxon>
        <taxon>Sordariomycetes</taxon>
        <taxon>Sordariomycetidae</taxon>
        <taxon>Cephalothecales</taxon>
        <taxon>Cephalothecaceae</taxon>
        <taxon>Phialemonium</taxon>
    </lineage>
</organism>
<accession>A0ABR3XB05</accession>
<evidence type="ECO:0000256" key="6">
    <source>
        <dbReference type="ARBA" id="ARBA00023180"/>
    </source>
</evidence>
<dbReference type="InterPro" id="IPR010126">
    <property type="entry name" value="Esterase_phb"/>
</dbReference>
<dbReference type="InterPro" id="IPR050955">
    <property type="entry name" value="Plant_Biomass_Hydrol_Est"/>
</dbReference>
<protein>
    <recommendedName>
        <fullName evidence="9">Carboxylic ester hydrolase</fullName>
        <ecNumber evidence="9">3.1.1.-</ecNumber>
    </recommendedName>
</protein>
<sequence>MSSNRAPSYTRCMSLASLSNGQAVTSITDWGANPTGLELHGYIPSSLPAKPGVILALHPCGGSGLQYSRQTKYTAFADKGGFITLFPSTKNDYNCWDVATNKSLTRDGGGDSTGLSNIIKWAKSKYNADPAKIFVTGSSSGCMMTNIMCATYPDVFAASSCYSGMPAGCLAGASGSSPITVGDRRCEQGKMVKTGAEWAKEVQAIYPGYNGTYPKMLIWHGDADRVISYTNLAETLKQWSAVKGLSFTKNITNTPQAGYTQMIYGDGTELVGYSAAGVGHTVPVHDDIDLKWFNL</sequence>
<dbReference type="Proteomes" id="UP001586593">
    <property type="component" value="Unassembled WGS sequence"/>
</dbReference>
<dbReference type="PANTHER" id="PTHR43037:SF3">
    <property type="entry name" value="FERULOYL ESTERASE B"/>
    <property type="match status" value="1"/>
</dbReference>
<keyword evidence="6" id="KW-0325">Glycoprotein</keyword>
<gene>
    <name evidence="10" type="ORF">VTK73DRAFT_1074</name>
</gene>
<evidence type="ECO:0000256" key="8">
    <source>
        <dbReference type="ARBA" id="ARBA00023326"/>
    </source>
</evidence>
<keyword evidence="4" id="KW-0732">Signal</keyword>
<evidence type="ECO:0000256" key="5">
    <source>
        <dbReference type="ARBA" id="ARBA00022801"/>
    </source>
</evidence>
<comment type="function">
    <text evidence="9">Esterase involved in the hydrolysis of xylan, a major structural heterogeneous polysaccharide found in plant biomass representing the second most abundant polysaccharide in the biosphere, after cellulose.</text>
</comment>
<evidence type="ECO:0000313" key="11">
    <source>
        <dbReference type="Proteomes" id="UP001586593"/>
    </source>
</evidence>
<keyword evidence="8 9" id="KW-0624">Polysaccharide degradation</keyword>
<dbReference type="PANTHER" id="PTHR43037">
    <property type="entry name" value="UNNAMED PRODUCT-RELATED"/>
    <property type="match status" value="1"/>
</dbReference>
<keyword evidence="7 9" id="KW-0119">Carbohydrate metabolism</keyword>
<comment type="subcellular location">
    <subcellularLocation>
        <location evidence="1 9">Secreted</location>
    </subcellularLocation>
</comment>
<evidence type="ECO:0000256" key="2">
    <source>
        <dbReference type="ARBA" id="ARBA00022487"/>
    </source>
</evidence>
<name>A0ABR3XB05_9PEZI</name>
<dbReference type="NCBIfam" id="TIGR01840">
    <property type="entry name" value="esterase_phb"/>
    <property type="match status" value="1"/>
</dbReference>
<dbReference type="Pfam" id="PF10503">
    <property type="entry name" value="Esterase_PHB"/>
    <property type="match status" value="1"/>
</dbReference>
<keyword evidence="11" id="KW-1185">Reference proteome</keyword>
<dbReference type="InterPro" id="IPR029058">
    <property type="entry name" value="AB_hydrolase_fold"/>
</dbReference>